<dbReference type="SMART" id="SM00382">
    <property type="entry name" value="AAA"/>
    <property type="match status" value="5"/>
</dbReference>
<evidence type="ECO:0000256" key="8">
    <source>
        <dbReference type="ARBA" id="ARBA00023186"/>
    </source>
</evidence>
<feature type="compositionally biased region" description="Basic and acidic residues" evidence="11">
    <location>
        <begin position="4266"/>
        <end position="4281"/>
    </location>
</feature>
<dbReference type="InterPro" id="IPR048617">
    <property type="entry name" value="MDN1_AAA_lid_4"/>
</dbReference>
<feature type="compositionally biased region" description="Basic and acidic residues" evidence="11">
    <location>
        <begin position="4344"/>
        <end position="4358"/>
    </location>
</feature>
<keyword evidence="7 10" id="KW-0067">ATP-binding</keyword>
<keyword evidence="14" id="KW-1185">Reference proteome</keyword>
<dbReference type="GO" id="GO:0016887">
    <property type="term" value="F:ATP hydrolysis activity"/>
    <property type="evidence" value="ECO:0007669"/>
    <property type="project" value="InterPro"/>
</dbReference>
<sequence>MLLEVHEELSPILHCLLQRSELKDGPLIGCSTHINDRRRVHRLLLAYYRLLQVNRELPSQLSWSLGPLSAIIWEPLFDPAARLLAIRCYAQQSGMGEAQRNEIEQEVLGEPCAIDCPLHYFEDASGPLADADGWIMPVIELRRVQDARAALARSSQNYFDDCLTISASDLCPLVCDIEGVLLLRASDALPCPSTLILTPTARANLRIIAHYLSLRVPILLTSPPSSGKTTLLTHLATQLFPQAPNQIVTVHLADTSLDPRSLIGSYVSSPSESGAFEWKEGVMVRAMRQGKWILLKDINRASPEVLGILKPLLESYGLGKWIGGSAFLDVPSRGRVTAHPSFAIFASRSVANSHSTSMFLGAHKYHEVTVAAPTTDDLQEIIGRKFPRLCGGPTAGLLQMWNEIRALGTASSMRQVDLRDLERFCTRIDALLPPSFQHSETISPDLAGCFPNTHVREQMFLQARDIFFGAAALTAAADAHLQSIIELVSQHLGLDASRRDWLLTGWAPDFKVERDVNDVVIGVRSHNIYLPARPPRTSAVTPSRPFAMHRPAILLLSRIATSVSLNEPVLLTGETGTGKTSVVTHLASLLQRPLISLNLSHQTESADLVGGFKPVDARVAGSGLQERFMDLFGSTFSRKKNEKFEGEVRKAVNEGRWKRAVGLWKDSTKLARDRIRAKASETLVDVEDREAKAPRKRRKVVGTPEASWAAFENDVEQFEIHHVLGKSKFAFDFVEGPLVSAVRNGNWVLLDEINLASSETLECISSLIQSASSSITLTEQGSLEPVPRHPDFRLFACMNPATDVGKKDLPPNIRCRFTEIGVCPPDNDQDTLISIVTKYIGHVAVGDKASIMNVAEFYVAVKQLAETRTIADGANHRPHFSMRTLARGLTFAADIAPAYGLRRAIWEGCLMAFTMALDGSSLEAVTALAHTHLLAGVSNKKSVLTKMPLPPSENAHVRFGPFYLEKGPLAEDPADDYIVTPSVEAKLIGLARIILTRRFPVLLEGPTSAGKTSSVEYLARRTGHHFVRINNHEHTDIQEYIGSYVADPITGKLAFQDGLLVRALRLGHWIVLDELNLAPTDVLEALNRLLDDNRELVIPETQEVVRPHPHFMIFATQNPPGLYAGRKVLSRAFRNRFLEVHFDDVPEAELETILCERSRIAPSYCKRIVTVFRELQNHRQSGRVFESKSGFATLRDLFRWANRDAMSYQELANNGFMLLGERARRADDKQVVKDVIEKVMNVRIDEAALYNLQDHSTDFSSFLGCAIPSTSDITWTSAMQRLFVLLARALRFNEPVLLVGETGCGKTSVCQVFAQAFGQHLHTLNCQQGTETADLIGGLRPIRNRLSMEADIIRDAAPLIRCLGLPDVTLSIDALTAEVASALKTDIETSLRTDLEALHLRIGRLNAIFEWHDGPLVVAMAAGDVFLLDEISLADDSVLERLNSVLEPSRTIVLAEKGGDNTNGVELIAADSFKLVATMNPGGDYGKKELSPALRNRFTEIWVPSVDNRHDLELIVGRMWRHDILRPYTSRVLDFAEWLCGRIGDRSPMNLRDIIAWVAFSNAAVENDHNLSADAIFNHAARMTYVDGLGSLPQLSGYSKESIQQIKIDIEAHLATTIARPNLQSSGPYSDTNVFRLGAFAIPRGLHSSTVTSFNFRAATTSENAARVVRACQLPKPILLEGSPGVGKTSLITALARASGHKLCRINLSDQTDLADLFGSDLPVEGGSPGEFAWRNAEFLKALIDGHWVLLDEMNLAPQAVLEGLNSVLDHRGTVFIPELGRSFVRHPSFRIFAAQNPLNQGSGRKGLPKSFLNRFTKVYVEELTPADLHLVCCHLFPDLDAVTVEQMVAFNSSLSSEVTTKRGFGHEGSPWEFNLRDVIRWGTVISQSAAPSPIKSLRAIYLQRFRNAKDREQATKLFELHFHAPSSVLSSTPALYMSSDRLQVGIFNTSRRSYLPLSRPGRALKSHLCAMEAVGVCIQHAWLAIITGGRNTGKTQLIRTLAHLTGNRLHELSLHSSTETADILGSFEQVDRSGRLLDVARSVLTMVDTHLRTRAGSRFTMKQVDQLRSLLLSTPYDITAIRDTSAYILDACEDVLPDTTSSLKTKLKQSHASMSAQFEWYDGPLVEAMRQGHWLLMDGANLCNPSVLDRLNSVCEVDGVLTLNERGQVDGDAVVVTPHPSFRLFMSADPQYGELSRAMRNRGIEITLLDHMPSTDDIQILADFNRLPIAIDPAAFDAHRRGLLVPIDIAGRHSSGFALTDDSALSTITDQAPRVIASLTTRSASLDACHYFAGRTIVPAFTAYAVRFLNSDSNLQSVASFIQRFSILSVAALSKIRPTLAVRSAFTSIQPIMSFEVEETTLGNDGRIAQLDYLPLLDLCIALFIDSHEDKDASMPPEASTELQENVRKAVSTLREHGRTTARDLLALQTKQDISAHDLLLASDILRYNSKLNEAVSQTFFDYSSLYAIAVWMEAELATCPPSFASLQDTLRKLLSYLSLVTGAGLVQLWPLFLQIVAPNYSAHAIESLEQGLARKQEGRQKLFNLVALSMADPGSDNDLLKNLIETSQPDDGGSRSPTSPEFLLAELHILNSKKMDQSLPFFLDLVCRYEGASIVRMAPYQSLLWQSESSQHMAHRQQLEWLKDIVTQTRGASVLLQPTHLIGTLSVSNLGERSMGGYLEHLEILKRNALLLLLQCDQEDSRAHQLQNLLGKSVGMVSSAFDAGSVAQKEIFAAAFTPTKNPARTSSASDAMLEAADGFISFARMLLHLSVPNIPIDPAVINRAQNDYLDAHAALLAEQINLHHALDLIRTGDPTSNIVEYLEAQRSALLSRKGATSRVTRNNVSRLQMFWAEVNQFRSVVSEEKLGDLLEKLRLGHEMAGAREESVQQSIHTLLQRLATAYREFEDLTSIVCYALTHLQLGLRIVRHIFLTPSTSSLETYAQALSAFPSVQSSSRLVDLLPNASDNDVAQKMLLSLRAVCFERRAGLCKATHPDSIRRLYDAFIRLWNLDQERAKKAEQESQSLYRNKENYEDLTDEEREAMEFRDLFPSYDEDVGEDDQQPALENSKDARQPTTLISASQMQELLALHVDLFATGNVLSVEDLVDSFNSHRVQSLATLPLQSLSYHVDENLFLQLRHLNRHLVGAAHHPVTSTNFYTDSNVDEIAKAVKTVKDLRSRVVQLTEEWPDQMVLHHLISRCDVVLALPMNSPIARVLSALEQLLLQTEDWELFANRSNNLQKERSDLIALIVEWRRLELTCWDTLLESENAKFQNGIQEWWFRLYDALFRGAVAAYEEGEESGLTTYLGTLLPMLDQFVRSSPVGQFGSRLNLIATFKSFCQTVIPALPAASAAVLIVFTRVQELLNSTYASFDLYSQAIATSIRDQRSASEKEVKSFIKLASWKDINVQALKASAQRTHHQLYKIIRKFREVLRAPVAGFFIPQSANQAEGVASEVSLPAVYPLPTPTFPAAEGSGPSHLENLERTYARLVDLSDSKIRPFLANVLPRNVEELSSEIITGIESLSVSHIPAEVTGEKRTKHLKALLVRKRKAWSDLLKELKRAGFATNLSTETLANHQDKRWIREQPSIAIDGTFDFMPIAKRGDHYFRRLEVTLNDLRTSIPGHHSDLTTRELQRGVMFVESCFGMSVDLRARLAHAANALIKLEKTIRRMRMISSAESIHQFGTHVATYAQDVHNLLRGIDNALDEAKIVLSTMQGLQADALIETVVVEVTRFKGEVTLALDRVYPVVQLVELTSFPIIFNDEVKILQDGLNLISNAKRWLDGMTEKHTRSHRIFKGISTWLSQQPTPSLDRDEAITPPESGNAVIDACLVGIQGMLKQCTEIPEDIADRDNHIRADYHSVKELTSSANLSVFASLTHVAFASVIQVPERFSSLQRFLPFVEQYFALATDQLTLHAHWMKSLFKLSFVLCSLLRSLATEGFCKPPDSEDTGDGGAAESMTEGLGMGEGTGDKNVSNEIEEEHQVEGLKGEENPDGEAEGGEDDNAIEMADDVGGDMQDVPDEGSQSGDQSDEEEKDEDEMDEQIGDLDASDPDAVDEKLWGDEQGPEESAKDEKTDKDHSTEQQAGESEVVAKEGEKTDDKEKEQSEQERKADEMDDEGVPEEQAPEEQDPQASGAPMDDHVPEADTLDLPDDMDLGLEPDGDAKDQDDDADMVEDEDVPEDGAMEDSNVDDSTSAEENDGKDADGQAQPETGDDDMGGDDGQQGLAETAPEDDKTADDADDGAIAPPDIGMGDDSAQVDQMRNEHAEEGASGEARDSLGAGNAMNQDPANQHSAMPDQPQPDQLTEPFDAQAEAGEDGAGTHLGQLSQGQKQGQAETQSDPRRSIGDALKEAHQTFNEILQSQRQERPSDPSESQMAEQLEHIHPDDNASDMQALAPAEDEQTARLRDLKLIDEEAAPQEDMPMDVDAPEPAQEVPRNQRAKEEKTGEAKSERPEEGRESAIVNQPTGTSSSVNTSGAKGDVEMAETPPSEDVELAMRRWQESGAPVEGAEGIWRLYENLTHDLAYALCEQLRLILEPTLATRLKGDYRTGKRLNMKKIIPYIASDYTKDKIWLRRTRPSQREYQILIALDDSRSMSESHSVHLAYQTMTLVSKALTRLEAGDIGIARFGQTVDIIHGFTDGPFTDQTGTRVVNAFQFDQKATNVLSLVDRSLQVLEQARERRSSGSAAAADLWQLEVIISDGICQDHERLRSVLRKAEEQRVMIVFIIIDSLDAQQGSIFTMKQVDMQTVDGRMEMKLNRYLDTFPFEYYVVLRDVEALPEVLSTTLKQFFERVSEE</sequence>
<dbReference type="EMBL" id="KN880432">
    <property type="protein sequence ID" value="KIY74066.1"/>
    <property type="molecule type" value="Genomic_DNA"/>
</dbReference>
<dbReference type="FunFam" id="3.40.50.300:FF:000712">
    <property type="entry name" value="Midasin"/>
    <property type="match status" value="1"/>
</dbReference>
<organism evidence="13 14">
    <name type="scientific">Cylindrobasidium torrendii FP15055 ss-10</name>
    <dbReference type="NCBI Taxonomy" id="1314674"/>
    <lineage>
        <taxon>Eukaryota</taxon>
        <taxon>Fungi</taxon>
        <taxon>Dikarya</taxon>
        <taxon>Basidiomycota</taxon>
        <taxon>Agaricomycotina</taxon>
        <taxon>Agaricomycetes</taxon>
        <taxon>Agaricomycetidae</taxon>
        <taxon>Agaricales</taxon>
        <taxon>Marasmiineae</taxon>
        <taxon>Physalacriaceae</taxon>
        <taxon>Cylindrobasidium</taxon>
    </lineage>
</organism>
<keyword evidence="6 10" id="KW-0547">Nucleotide-binding</keyword>
<comment type="function">
    <text evidence="10">Nuclear chaperone required for maturation and nuclear export of pre-60S ribosome subunits.</text>
</comment>
<dbReference type="Pfam" id="PF21108">
    <property type="entry name" value="MDN1_4th"/>
    <property type="match status" value="1"/>
</dbReference>
<dbReference type="InterPro" id="IPR011704">
    <property type="entry name" value="ATPase_dyneun-rel_AAA"/>
</dbReference>
<protein>
    <recommendedName>
        <fullName evidence="4 10">Midasin</fullName>
    </recommendedName>
</protein>
<dbReference type="Pfam" id="PF07728">
    <property type="entry name" value="AAA_5"/>
    <property type="match status" value="8"/>
</dbReference>
<dbReference type="GO" id="GO:0030687">
    <property type="term" value="C:preribosome, large subunit precursor"/>
    <property type="evidence" value="ECO:0007669"/>
    <property type="project" value="TreeGrafter"/>
</dbReference>
<evidence type="ECO:0000256" key="11">
    <source>
        <dbReference type="SAM" id="MobiDB-lite"/>
    </source>
</evidence>
<dbReference type="InterPro" id="IPR025662">
    <property type="entry name" value="Sigma_54_int_dom_ATP-bd_1"/>
</dbReference>
<proteinExistence type="inferred from homology"/>
<dbReference type="Gene3D" id="3.40.50.300">
    <property type="entry name" value="P-loop containing nucleotide triphosphate hydrolases"/>
    <property type="match status" value="6"/>
</dbReference>
<dbReference type="InterPro" id="IPR041190">
    <property type="entry name" value="Midasin_AAA_lid_5"/>
</dbReference>
<evidence type="ECO:0000313" key="13">
    <source>
        <dbReference type="EMBL" id="KIY74066.1"/>
    </source>
</evidence>
<dbReference type="GO" id="GO:0000027">
    <property type="term" value="P:ribosomal large subunit assembly"/>
    <property type="evidence" value="ECO:0007669"/>
    <property type="project" value="InterPro"/>
</dbReference>
<dbReference type="InterPro" id="IPR027417">
    <property type="entry name" value="P-loop_NTPase"/>
</dbReference>
<feature type="compositionally biased region" description="Polar residues" evidence="11">
    <location>
        <begin position="4288"/>
        <end position="4298"/>
    </location>
</feature>
<keyword evidence="8 10" id="KW-0143">Chaperone</keyword>
<evidence type="ECO:0000256" key="10">
    <source>
        <dbReference type="PIRNR" id="PIRNR010340"/>
    </source>
</evidence>
<feature type="compositionally biased region" description="Acidic residues" evidence="11">
    <location>
        <begin position="4118"/>
        <end position="4134"/>
    </location>
</feature>
<dbReference type="InterPro" id="IPR036465">
    <property type="entry name" value="vWFA_dom_sf"/>
</dbReference>
<dbReference type="Gene3D" id="3.40.50.410">
    <property type="entry name" value="von Willebrand factor, type A domain"/>
    <property type="match status" value="1"/>
</dbReference>
<dbReference type="PROSITE" id="PS00675">
    <property type="entry name" value="SIGMA54_INTERACT_1"/>
    <property type="match status" value="1"/>
</dbReference>
<dbReference type="Pfam" id="PF17865">
    <property type="entry name" value="AAA_lid_5"/>
    <property type="match status" value="1"/>
</dbReference>
<dbReference type="GO" id="GO:0005524">
    <property type="term" value="F:ATP binding"/>
    <property type="evidence" value="ECO:0007669"/>
    <property type="project" value="UniProtKB-KW"/>
</dbReference>
<comment type="similarity">
    <text evidence="3 10">Belongs to the midasin family.</text>
</comment>
<evidence type="ECO:0000259" key="12">
    <source>
        <dbReference type="PROSITE" id="PS50234"/>
    </source>
</evidence>
<dbReference type="SUPFAM" id="SSF52540">
    <property type="entry name" value="P-loop containing nucleoside triphosphate hydrolases"/>
    <property type="match status" value="6"/>
</dbReference>
<evidence type="ECO:0000256" key="2">
    <source>
        <dbReference type="ARBA" id="ARBA00004642"/>
    </source>
</evidence>
<dbReference type="CDD" id="cd00009">
    <property type="entry name" value="AAA"/>
    <property type="match status" value="2"/>
</dbReference>
<keyword evidence="13" id="KW-0378">Hydrolase</keyword>
<evidence type="ECO:0000256" key="5">
    <source>
        <dbReference type="ARBA" id="ARBA00022553"/>
    </source>
</evidence>
<dbReference type="GO" id="GO:0005654">
    <property type="term" value="C:nucleoplasm"/>
    <property type="evidence" value="ECO:0007669"/>
    <property type="project" value="UniProtKB-SubCell"/>
</dbReference>
<feature type="domain" description="VWFA" evidence="12">
    <location>
        <begin position="4590"/>
        <end position="4800"/>
    </location>
</feature>
<dbReference type="PROSITE" id="PS50234">
    <property type="entry name" value="VWFA"/>
    <property type="match status" value="1"/>
</dbReference>
<feature type="compositionally biased region" description="Acidic residues" evidence="11">
    <location>
        <begin position="4150"/>
        <end position="4202"/>
    </location>
</feature>
<dbReference type="Proteomes" id="UP000054007">
    <property type="component" value="Unassembled WGS sequence"/>
</dbReference>
<keyword evidence="9 10" id="KW-0539">Nucleus</keyword>
<keyword evidence="5" id="KW-0597">Phosphoprotein</keyword>
<dbReference type="Pfam" id="PF17867">
    <property type="entry name" value="AAA_lid_7"/>
    <property type="match status" value="3"/>
</dbReference>
<evidence type="ECO:0000256" key="9">
    <source>
        <dbReference type="ARBA" id="ARBA00023242"/>
    </source>
</evidence>
<dbReference type="GO" id="GO:0005730">
    <property type="term" value="C:nucleolus"/>
    <property type="evidence" value="ECO:0007669"/>
    <property type="project" value="UniProtKB-SubCell"/>
</dbReference>
<dbReference type="PIRSF" id="PIRSF010340">
    <property type="entry name" value="Midasin"/>
    <property type="match status" value="1"/>
</dbReference>
<dbReference type="FunFam" id="3.40.50.300:FF:000142">
    <property type="entry name" value="Midasin"/>
    <property type="match status" value="1"/>
</dbReference>
<name>A0A0D7BWP6_9AGAR</name>
<dbReference type="FunFam" id="3.40.50.300:FF:001368">
    <property type="entry name" value="Midasin"/>
    <property type="match status" value="1"/>
</dbReference>
<comment type="subcellular location">
    <subcellularLocation>
        <location evidence="1">Nucleus</location>
        <location evidence="1">Nucleolus</location>
    </subcellularLocation>
    <subcellularLocation>
        <location evidence="2">Nucleus</location>
        <location evidence="2">Nucleoplasm</location>
    </subcellularLocation>
</comment>
<dbReference type="InterPro" id="IPR012099">
    <property type="entry name" value="Midasin"/>
</dbReference>
<reference evidence="13 14" key="1">
    <citation type="journal article" date="2015" name="Fungal Genet. Biol.">
        <title>Evolution of novel wood decay mechanisms in Agaricales revealed by the genome sequences of Fistulina hepatica and Cylindrobasidium torrendii.</title>
        <authorList>
            <person name="Floudas D."/>
            <person name="Held B.W."/>
            <person name="Riley R."/>
            <person name="Nagy L.G."/>
            <person name="Koehler G."/>
            <person name="Ransdell A.S."/>
            <person name="Younus H."/>
            <person name="Chow J."/>
            <person name="Chiniquy J."/>
            <person name="Lipzen A."/>
            <person name="Tritt A."/>
            <person name="Sun H."/>
            <person name="Haridas S."/>
            <person name="LaButti K."/>
            <person name="Ohm R.A."/>
            <person name="Kues U."/>
            <person name="Blanchette R.A."/>
            <person name="Grigoriev I.V."/>
            <person name="Minto R.E."/>
            <person name="Hibbett D.S."/>
        </authorList>
    </citation>
    <scope>NUCLEOTIDE SEQUENCE [LARGE SCALE GENOMIC DNA]</scope>
    <source>
        <strain evidence="13 14">FP15055 ss-10</strain>
    </source>
</reference>
<dbReference type="InterPro" id="IPR040848">
    <property type="entry name" value="AAA_lid_7"/>
</dbReference>
<evidence type="ECO:0000256" key="3">
    <source>
        <dbReference type="ARBA" id="ARBA00007188"/>
    </source>
</evidence>
<dbReference type="PANTHER" id="PTHR48103">
    <property type="entry name" value="MIDASIN-RELATED"/>
    <property type="match status" value="1"/>
</dbReference>
<dbReference type="GO" id="GO:0000055">
    <property type="term" value="P:ribosomal large subunit export from nucleus"/>
    <property type="evidence" value="ECO:0007669"/>
    <property type="project" value="TreeGrafter"/>
</dbReference>
<feature type="compositionally biased region" description="Basic and acidic residues" evidence="11">
    <location>
        <begin position="4072"/>
        <end position="4085"/>
    </location>
</feature>
<feature type="region of interest" description="Disordered" evidence="11">
    <location>
        <begin position="3945"/>
        <end position="4496"/>
    </location>
</feature>
<dbReference type="SUPFAM" id="SSF53300">
    <property type="entry name" value="vWA-like"/>
    <property type="match status" value="1"/>
</dbReference>
<dbReference type="InterPro" id="IPR003593">
    <property type="entry name" value="AAA+_ATPase"/>
</dbReference>
<feature type="compositionally biased region" description="Basic and acidic residues" evidence="11">
    <location>
        <begin position="4407"/>
        <end position="4418"/>
    </location>
</feature>
<feature type="compositionally biased region" description="Basic and acidic residues" evidence="11">
    <location>
        <begin position="4445"/>
        <end position="4464"/>
    </location>
</feature>
<feature type="compositionally biased region" description="Basic and acidic residues" evidence="11">
    <location>
        <begin position="3985"/>
        <end position="3995"/>
    </location>
</feature>
<feature type="compositionally biased region" description="Acidic residues" evidence="11">
    <location>
        <begin position="3996"/>
        <end position="4025"/>
    </location>
</feature>
<feature type="compositionally biased region" description="Low complexity" evidence="11">
    <location>
        <begin position="4328"/>
        <end position="4339"/>
    </location>
</feature>
<feature type="compositionally biased region" description="Acidic residues" evidence="11">
    <location>
        <begin position="4033"/>
        <end position="4058"/>
    </location>
</feature>
<dbReference type="InterPro" id="IPR002035">
    <property type="entry name" value="VWF_A"/>
</dbReference>
<dbReference type="STRING" id="1314674.A0A0D7BWP6"/>
<accession>A0A0D7BWP6</accession>
<feature type="compositionally biased region" description="Polar residues" evidence="11">
    <location>
        <begin position="4467"/>
        <end position="4482"/>
    </location>
</feature>
<evidence type="ECO:0000256" key="6">
    <source>
        <dbReference type="ARBA" id="ARBA00022741"/>
    </source>
</evidence>
<evidence type="ECO:0000256" key="1">
    <source>
        <dbReference type="ARBA" id="ARBA00004604"/>
    </source>
</evidence>
<evidence type="ECO:0000256" key="7">
    <source>
        <dbReference type="ARBA" id="ARBA00022840"/>
    </source>
</evidence>
<evidence type="ECO:0000313" key="14">
    <source>
        <dbReference type="Proteomes" id="UP000054007"/>
    </source>
</evidence>
<feature type="compositionally biased region" description="Basic and acidic residues" evidence="11">
    <location>
        <begin position="4094"/>
        <end position="4117"/>
    </location>
</feature>
<gene>
    <name evidence="13" type="ORF">CYLTODRAFT_433814</name>
</gene>
<feature type="compositionally biased region" description="Polar residues" evidence="11">
    <location>
        <begin position="4359"/>
        <end position="4368"/>
    </location>
</feature>
<dbReference type="PANTHER" id="PTHR48103:SF2">
    <property type="entry name" value="MIDASIN"/>
    <property type="match status" value="1"/>
</dbReference>
<feature type="compositionally biased region" description="Acidic residues" evidence="11">
    <location>
        <begin position="4419"/>
        <end position="4433"/>
    </location>
</feature>
<evidence type="ECO:0000256" key="4">
    <source>
        <dbReference type="ARBA" id="ARBA00017143"/>
    </source>
</evidence>
<dbReference type="OrthoDB" id="5186at2759"/>